<dbReference type="GO" id="GO:0004519">
    <property type="term" value="F:endonuclease activity"/>
    <property type="evidence" value="ECO:0007669"/>
    <property type="project" value="InterPro"/>
</dbReference>
<comment type="caution">
    <text evidence="11">The sequence shown here is derived from an EMBL/GenBank/DDBJ whole genome shotgun (WGS) entry which is preliminary data.</text>
</comment>
<keyword evidence="2" id="KW-0813">Transport</keyword>
<keyword evidence="6 9" id="KW-0472">Membrane</keyword>
<keyword evidence="5 9" id="KW-1133">Transmembrane helix</keyword>
<organism evidence="11 12">
    <name type="scientific">Enteroscipio rubneri</name>
    <dbReference type="NCBI Taxonomy" id="2070686"/>
    <lineage>
        <taxon>Bacteria</taxon>
        <taxon>Bacillati</taxon>
        <taxon>Actinomycetota</taxon>
        <taxon>Coriobacteriia</taxon>
        <taxon>Eggerthellales</taxon>
        <taxon>Eggerthellaceae</taxon>
        <taxon>Enteroscipio</taxon>
    </lineage>
</organism>
<feature type="transmembrane region" description="Helical" evidence="9">
    <location>
        <begin position="278"/>
        <end position="299"/>
    </location>
</feature>
<feature type="transmembrane region" description="Helical" evidence="9">
    <location>
        <begin position="480"/>
        <end position="502"/>
    </location>
</feature>
<dbReference type="Pfam" id="PF07690">
    <property type="entry name" value="MFS_1"/>
    <property type="match status" value="1"/>
</dbReference>
<dbReference type="GO" id="GO:0005886">
    <property type="term" value="C:plasma membrane"/>
    <property type="evidence" value="ECO:0007669"/>
    <property type="project" value="UniProtKB-SubCell"/>
</dbReference>
<evidence type="ECO:0000256" key="8">
    <source>
        <dbReference type="SAM" id="MobiDB-lite"/>
    </source>
</evidence>
<evidence type="ECO:0000256" key="7">
    <source>
        <dbReference type="ARBA" id="ARBA00050056"/>
    </source>
</evidence>
<comment type="subcellular location">
    <subcellularLocation>
        <location evidence="1">Cell membrane</location>
        <topology evidence="1">Multi-pass membrane protein</topology>
    </subcellularLocation>
</comment>
<feature type="transmembrane region" description="Helical" evidence="9">
    <location>
        <begin position="311"/>
        <end position="333"/>
    </location>
</feature>
<dbReference type="Pfam" id="PF06769">
    <property type="entry name" value="YoeB_toxin"/>
    <property type="match status" value="1"/>
</dbReference>
<dbReference type="RefSeq" id="WP_103265448.1">
    <property type="nucleotide sequence ID" value="NZ_CABMLE010000011.1"/>
</dbReference>
<accession>A0A2K2UAL3</accession>
<feature type="transmembrane region" description="Helical" evidence="9">
    <location>
        <begin position="144"/>
        <end position="167"/>
    </location>
</feature>
<dbReference type="InterPro" id="IPR009614">
    <property type="entry name" value="YoeB_toxin"/>
</dbReference>
<keyword evidence="3" id="KW-1003">Cell membrane</keyword>
<dbReference type="Gene3D" id="3.30.2310.20">
    <property type="entry name" value="RelE-like"/>
    <property type="match status" value="1"/>
</dbReference>
<dbReference type="SUPFAM" id="SSF143011">
    <property type="entry name" value="RelE-like"/>
    <property type="match status" value="1"/>
</dbReference>
<evidence type="ECO:0000259" key="10">
    <source>
        <dbReference type="PROSITE" id="PS50850"/>
    </source>
</evidence>
<feature type="transmembrane region" description="Helical" evidence="9">
    <location>
        <begin position="237"/>
        <end position="257"/>
    </location>
</feature>
<feature type="transmembrane region" description="Helical" evidence="9">
    <location>
        <begin position="86"/>
        <end position="105"/>
    </location>
</feature>
<dbReference type="Gene3D" id="1.20.1250.20">
    <property type="entry name" value="MFS general substrate transporter like domains"/>
    <property type="match status" value="1"/>
</dbReference>
<sequence>MDDSIVIKPQTLSKGRLWTALIAILLGQFVVAIDLTVLNIALPELTRDLSPSSDQLLWVVDVYSLVLAGFLVATSSLSDRFGRKKMLLAGFLIFGIGSVLVVFINDASQLIAIRAFLGIGGAMIMPITISMIRSIFTDSKERAIAVAAWSAISAIGMAAGPLIGGFLLEHFNWHSAFLVNVPIVGVAFLLGMFAMPEVKLKNPGRFDVLGSVLALAGMVALLWGIKHLAAELAFDVPGAAATLGGLALMALFVFRCLKSPHPIVDLSLFRSRTFSAGVIATMACTFALAVLLYMLAQWLQLVNGDGTLESGIHLIPMSVATLISSLGAAALAMRYQARHVVAAGLGLASVAMLMMFFFQDDLSLTVVIVSTCLVGLGTGALAIGASLIMAETPVEKASSAGSLQEISYDLGNVLGVAILGSLASIIYRSELGTGALRAMGLDGQLINAAKQSFAATTEIGNMLGMPELIQRGADAFNQSLVVTCLAGGIIILVTAIVVWKLIPKGLKITEESNAEVPSDDRSLPASGEGPSVDGGDAGAAQPEPAGGASSANLDDAKMLPGAFPVPAATLSRGGGALAQSAAIAKIIEDAGIGVVNVPLDIATLDRMGEMCNDLGIDVTTAFIVLAKKAVEEGRLPLGLPADAGCSAEDLARIERNVEALDEGRGVMHESDDRMRTWAPEAWADYRSWKSQDEDVHRLVKTLVASIESDGAGAGVGDPRPLKAGETSLWTRRIADDHLLVYRMDGDDLQIIACKSHSTMAARPL</sequence>
<evidence type="ECO:0000256" key="3">
    <source>
        <dbReference type="ARBA" id="ARBA00022475"/>
    </source>
</evidence>
<dbReference type="PRINTS" id="PR01036">
    <property type="entry name" value="TCRTETB"/>
</dbReference>
<dbReference type="InterPro" id="IPR020846">
    <property type="entry name" value="MFS_dom"/>
</dbReference>
<evidence type="ECO:0000256" key="2">
    <source>
        <dbReference type="ARBA" id="ARBA00022448"/>
    </source>
</evidence>
<feature type="region of interest" description="Disordered" evidence="8">
    <location>
        <begin position="512"/>
        <end position="551"/>
    </location>
</feature>
<dbReference type="SUPFAM" id="SSF103473">
    <property type="entry name" value="MFS general substrate transporter"/>
    <property type="match status" value="1"/>
</dbReference>
<dbReference type="PANTHER" id="PTHR42718">
    <property type="entry name" value="MAJOR FACILITATOR SUPERFAMILY MULTIDRUG TRANSPORTER MFSC"/>
    <property type="match status" value="1"/>
</dbReference>
<protein>
    <recommendedName>
        <fullName evidence="7">Endoribonuclease YoeB</fullName>
    </recommendedName>
</protein>
<dbReference type="InterPro" id="IPR035093">
    <property type="entry name" value="RelE/ParE_toxin_dom_sf"/>
</dbReference>
<name>A0A2K2UAL3_9ACTN</name>
<keyword evidence="4 9" id="KW-0812">Transmembrane</keyword>
<evidence type="ECO:0000256" key="4">
    <source>
        <dbReference type="ARBA" id="ARBA00022692"/>
    </source>
</evidence>
<evidence type="ECO:0000313" key="11">
    <source>
        <dbReference type="EMBL" id="PNV67220.1"/>
    </source>
</evidence>
<evidence type="ECO:0000256" key="5">
    <source>
        <dbReference type="ARBA" id="ARBA00022989"/>
    </source>
</evidence>
<proteinExistence type="predicted"/>
<feature type="transmembrane region" description="Helical" evidence="9">
    <location>
        <begin position="111"/>
        <end position="132"/>
    </location>
</feature>
<dbReference type="Gene3D" id="1.20.1720.10">
    <property type="entry name" value="Multidrug resistance protein D"/>
    <property type="match status" value="1"/>
</dbReference>
<dbReference type="InterPro" id="IPR036259">
    <property type="entry name" value="MFS_trans_sf"/>
</dbReference>
<dbReference type="AlphaFoldDB" id="A0A2K2UAL3"/>
<gene>
    <name evidence="11" type="ORF">C2L71_09060</name>
</gene>
<evidence type="ECO:0000256" key="9">
    <source>
        <dbReference type="SAM" id="Phobius"/>
    </source>
</evidence>
<feature type="transmembrane region" description="Helical" evidence="9">
    <location>
        <begin position="20"/>
        <end position="43"/>
    </location>
</feature>
<dbReference type="EMBL" id="PPEK01000011">
    <property type="protein sequence ID" value="PNV67220.1"/>
    <property type="molecule type" value="Genomic_DNA"/>
</dbReference>
<feature type="transmembrane region" description="Helical" evidence="9">
    <location>
        <begin position="55"/>
        <end position="74"/>
    </location>
</feature>
<dbReference type="InterPro" id="IPR011701">
    <property type="entry name" value="MFS"/>
</dbReference>
<evidence type="ECO:0000313" key="12">
    <source>
        <dbReference type="Proteomes" id="UP000236197"/>
    </source>
</evidence>
<feature type="domain" description="Major facilitator superfamily (MFS) profile" evidence="10">
    <location>
        <begin position="20"/>
        <end position="506"/>
    </location>
</feature>
<evidence type="ECO:0000256" key="1">
    <source>
        <dbReference type="ARBA" id="ARBA00004651"/>
    </source>
</evidence>
<dbReference type="CDD" id="cd17321">
    <property type="entry name" value="MFS_MMR_MDR_like"/>
    <property type="match status" value="1"/>
</dbReference>
<dbReference type="Proteomes" id="UP000236197">
    <property type="component" value="Unassembled WGS sequence"/>
</dbReference>
<dbReference type="PANTHER" id="PTHR42718:SF47">
    <property type="entry name" value="METHYL VIOLOGEN RESISTANCE PROTEIN SMVA"/>
    <property type="match status" value="1"/>
</dbReference>
<reference evidence="12" key="1">
    <citation type="submission" date="2018-01" db="EMBL/GenBank/DDBJ databases">
        <title>Rubneribacter badeniensis gen. nov., sp. nov., and Colonibacter rubneri, gen. nov., sp. nov., WGS of new members of the Eggerthellaceae.</title>
        <authorList>
            <person name="Danylec N."/>
            <person name="Stoll D.A."/>
            <person name="Doetsch A."/>
            <person name="Kulling S.E."/>
            <person name="Huch M."/>
        </authorList>
    </citation>
    <scope>NUCLEOTIDE SEQUENCE [LARGE SCALE GENOMIC DNA]</scope>
    <source>
        <strain evidence="12">ResAG-96</strain>
    </source>
</reference>
<dbReference type="PROSITE" id="PS50850">
    <property type="entry name" value="MFS"/>
    <property type="match status" value="1"/>
</dbReference>
<dbReference type="OrthoDB" id="7375466at2"/>
<feature type="transmembrane region" description="Helical" evidence="9">
    <location>
        <begin position="206"/>
        <end position="225"/>
    </location>
</feature>
<feature type="transmembrane region" description="Helical" evidence="9">
    <location>
        <begin position="173"/>
        <end position="194"/>
    </location>
</feature>
<dbReference type="GO" id="GO:0022857">
    <property type="term" value="F:transmembrane transporter activity"/>
    <property type="evidence" value="ECO:0007669"/>
    <property type="project" value="InterPro"/>
</dbReference>
<keyword evidence="12" id="KW-1185">Reference proteome</keyword>
<feature type="transmembrane region" description="Helical" evidence="9">
    <location>
        <begin position="364"/>
        <end position="389"/>
    </location>
</feature>
<evidence type="ECO:0000256" key="6">
    <source>
        <dbReference type="ARBA" id="ARBA00023136"/>
    </source>
</evidence>
<dbReference type="GO" id="GO:0006401">
    <property type="term" value="P:RNA catabolic process"/>
    <property type="evidence" value="ECO:0007669"/>
    <property type="project" value="InterPro"/>
</dbReference>
<feature type="compositionally biased region" description="Low complexity" evidence="8">
    <location>
        <begin position="538"/>
        <end position="551"/>
    </location>
</feature>
<feature type="transmembrane region" description="Helical" evidence="9">
    <location>
        <begin position="340"/>
        <end position="358"/>
    </location>
</feature>